<reference evidence="1 2" key="1">
    <citation type="submission" date="2016-10" db="EMBL/GenBank/DDBJ databases">
        <authorList>
            <person name="de Groot N.N."/>
        </authorList>
    </citation>
    <scope>NUCLEOTIDE SEQUENCE [LARGE SCALE GENOMIC DNA]</scope>
    <source>
        <strain evidence="1 2">47C3B</strain>
    </source>
</reference>
<organism evidence="1 2">
    <name type="scientific">Mucilaginibacter pineti</name>
    <dbReference type="NCBI Taxonomy" id="1391627"/>
    <lineage>
        <taxon>Bacteria</taxon>
        <taxon>Pseudomonadati</taxon>
        <taxon>Bacteroidota</taxon>
        <taxon>Sphingobacteriia</taxon>
        <taxon>Sphingobacteriales</taxon>
        <taxon>Sphingobacteriaceae</taxon>
        <taxon>Mucilaginibacter</taxon>
    </lineage>
</organism>
<dbReference type="EMBL" id="FNAI01000003">
    <property type="protein sequence ID" value="SDE03905.1"/>
    <property type="molecule type" value="Genomic_DNA"/>
</dbReference>
<dbReference type="AlphaFoldDB" id="A0A1G6ZPX8"/>
<gene>
    <name evidence="1" type="ORF">SAMN05216464_103424</name>
</gene>
<sequence>MKGLDRLGVTYRLNDYRYASKHPEEIVCIIGMPYLLYTKSWRNPIIFGAGIYSHAIECPDLLLRYPNVKRVLVPGEWMRQMFEPFYGEKVIAWPVGTDTDQWSPEIKQAPEYDFLIYNKIRWQHDYYEETLLAPIRAVLEKKGLSYRTITYGHYKPEELLAGLQLCKNVLFLCEHETQGLAYQQILATGTPVLAWDRGGFWQDPAYYPQRVQFSPVSSVPYWDKRCGLTFTAFSDFESKLTAFLIGARDFRPRDYVMENLTLEKCADNYLGIYNQILQEQT</sequence>
<dbReference type="STRING" id="1391627.SAMN05216464_103424"/>
<dbReference type="Gene3D" id="3.40.50.2000">
    <property type="entry name" value="Glycogen Phosphorylase B"/>
    <property type="match status" value="1"/>
</dbReference>
<keyword evidence="2" id="KW-1185">Reference proteome</keyword>
<dbReference type="Proteomes" id="UP000199072">
    <property type="component" value="Unassembled WGS sequence"/>
</dbReference>
<dbReference type="SUPFAM" id="SSF53756">
    <property type="entry name" value="UDP-Glycosyltransferase/glycogen phosphorylase"/>
    <property type="match status" value="1"/>
</dbReference>
<evidence type="ECO:0000313" key="1">
    <source>
        <dbReference type="EMBL" id="SDE03905.1"/>
    </source>
</evidence>
<protein>
    <recommendedName>
        <fullName evidence="3">Glycosyltransferase</fullName>
    </recommendedName>
</protein>
<evidence type="ECO:0008006" key="3">
    <source>
        <dbReference type="Google" id="ProtNLM"/>
    </source>
</evidence>
<proteinExistence type="predicted"/>
<evidence type="ECO:0000313" key="2">
    <source>
        <dbReference type="Proteomes" id="UP000199072"/>
    </source>
</evidence>
<accession>A0A1G6ZPX8</accession>
<name>A0A1G6ZPX8_9SPHI</name>